<dbReference type="NCBIfam" id="TIGR00229">
    <property type="entry name" value="sensory_box"/>
    <property type="match status" value="2"/>
</dbReference>
<keyword evidence="5 11" id="KW-0418">Kinase</keyword>
<dbReference type="EMBL" id="CP024923">
    <property type="protein sequence ID" value="ATY31121.1"/>
    <property type="molecule type" value="Genomic_DNA"/>
</dbReference>
<dbReference type="PRINTS" id="PR00344">
    <property type="entry name" value="BCTRLSENSOR"/>
</dbReference>
<dbReference type="CDD" id="cd16919">
    <property type="entry name" value="HATPase_CckA-like"/>
    <property type="match status" value="1"/>
</dbReference>
<feature type="domain" description="PAS" evidence="9">
    <location>
        <begin position="275"/>
        <end position="346"/>
    </location>
</feature>
<feature type="domain" description="Histidine kinase" evidence="7">
    <location>
        <begin position="567"/>
        <end position="791"/>
    </location>
</feature>
<accession>A0A2K8MIV9</accession>
<dbReference type="Gene3D" id="3.30.450.40">
    <property type="match status" value="1"/>
</dbReference>
<keyword evidence="3 6" id="KW-0597">Phosphoprotein</keyword>
<dbReference type="InterPro" id="IPR036097">
    <property type="entry name" value="HisK_dim/P_sf"/>
</dbReference>
<dbReference type="InterPro" id="IPR003018">
    <property type="entry name" value="GAF"/>
</dbReference>
<dbReference type="InterPro" id="IPR003661">
    <property type="entry name" value="HisK_dim/P_dom"/>
</dbReference>
<dbReference type="InterPro" id="IPR003594">
    <property type="entry name" value="HATPase_dom"/>
</dbReference>
<feature type="modified residue" description="4-aspartylphosphate" evidence="6">
    <location>
        <position position="864"/>
    </location>
</feature>
<dbReference type="InterPro" id="IPR052162">
    <property type="entry name" value="Sensor_kinase/Photoreceptor"/>
</dbReference>
<dbReference type="PROSITE" id="PS50110">
    <property type="entry name" value="RESPONSE_REGULATORY"/>
    <property type="match status" value="1"/>
</dbReference>
<dbReference type="SMART" id="SM00448">
    <property type="entry name" value="REC"/>
    <property type="match status" value="1"/>
</dbReference>
<evidence type="ECO:0000256" key="2">
    <source>
        <dbReference type="ARBA" id="ARBA00012438"/>
    </source>
</evidence>
<dbReference type="InterPro" id="IPR000014">
    <property type="entry name" value="PAS"/>
</dbReference>
<dbReference type="PROSITE" id="PS50109">
    <property type="entry name" value="HIS_KIN"/>
    <property type="match status" value="1"/>
</dbReference>
<proteinExistence type="predicted"/>
<dbReference type="Gene3D" id="3.40.50.2300">
    <property type="match status" value="1"/>
</dbReference>
<keyword evidence="4" id="KW-0808">Transferase</keyword>
<evidence type="ECO:0000256" key="3">
    <source>
        <dbReference type="ARBA" id="ARBA00022553"/>
    </source>
</evidence>
<dbReference type="PROSITE" id="PS50112">
    <property type="entry name" value="PAS"/>
    <property type="match status" value="2"/>
</dbReference>
<feature type="domain" description="PAC" evidence="10">
    <location>
        <begin position="222"/>
        <end position="274"/>
    </location>
</feature>
<dbReference type="AlphaFoldDB" id="A0A2K8MIV9"/>
<dbReference type="InterPro" id="IPR013656">
    <property type="entry name" value="PAS_4"/>
</dbReference>
<evidence type="ECO:0000259" key="8">
    <source>
        <dbReference type="PROSITE" id="PS50110"/>
    </source>
</evidence>
<dbReference type="InterPro" id="IPR001789">
    <property type="entry name" value="Sig_transdc_resp-reg_receiver"/>
</dbReference>
<dbReference type="Proteomes" id="UP000229081">
    <property type="component" value="Chromosome"/>
</dbReference>
<sequence length="935" mass="102482">MMREVEGQSTSGVLGSILLLDGSHLRHGAGPSLPEAYNAAIDGIPIGPAVGSCGTAAFSKAPVYVSDIGTSPLWADFRELALSHGLRACWSTPLISGSDEVLGTFAMYYREPREPVEGDLAVVDLITRTAALVIERRKSDAALRDTAERYRLVARATNDAVWDWHLADNYVLWNEALEAAYGHARADVETTGAWWIEHIHPDDRQRIDTSIHAAIDGCAENWTDEYRFLRADGGYAEVLDRGHIIRGPDGQAIRMIGAMLDLTHRRRTEAALQESEERLRLAVDNAEIGFWDVDVVNDILIWPPRTKAMFGISAAAPATMQDFYNGLHPDDRDATSAVYAAAADPDQRALYDVEYRTVGREDGIVRWVAAKGRGVFDDDGRCIRVIGTAIDITERKRLEQALRELNETLEKRVADAVAERKLLADLVEGTDAFVQVAGPDYRWLAINKAASDEFERIYGMRPQVGQSMLKVLDGYPEHRAAVAAVWGRALAGEEFTEVGEFGDESRDRRTYEMKYNVLRDSAGRQIGAYQFVYDVTERAEEQRRLAAMEEALRQAQKMEAVGQLTGGIAHDFNNMLAVVIGSLDLLGRRIGAGDPRAKRYVDAATDGARRAATLTQRLLAFSRQQPLKPETVDANKLVAGMSDLLRHSLGGDVRLETVLAGGLWRTHADPNQLENVILNLAINGRDAMPGGGRLTIETANCHLDARYTSTHLGLQAGHYVLIAVTDTGAGMPPNIIAKAFDPFFTTKEVGKGTGLGLSQVYGFVKQSGGHVKIYSEPGEGTTIKVYLPRLTGADSEHDEEQPLSDLPFGDRQEVVLVVEDEPAVRQFSVDALTELGYQVLEADGAAAALRLLDAHPEIALMFTDVVMPEVNGAKLAEEARRRRPDLRVLFTTGYTRNAVVHNGVLDPGVEMIGKPYTIEELAAKVRDVLDAPEGG</sequence>
<evidence type="ECO:0000256" key="1">
    <source>
        <dbReference type="ARBA" id="ARBA00000085"/>
    </source>
</evidence>
<dbReference type="SMART" id="SM00091">
    <property type="entry name" value="PAS"/>
    <property type="match status" value="2"/>
</dbReference>
<dbReference type="PANTHER" id="PTHR43304">
    <property type="entry name" value="PHYTOCHROME-LIKE PROTEIN CPH1"/>
    <property type="match status" value="1"/>
</dbReference>
<dbReference type="SUPFAM" id="SSF55785">
    <property type="entry name" value="PYP-like sensor domain (PAS domain)"/>
    <property type="match status" value="3"/>
</dbReference>
<dbReference type="Pfam" id="PF13185">
    <property type="entry name" value="GAF_2"/>
    <property type="match status" value="1"/>
</dbReference>
<dbReference type="InterPro" id="IPR011006">
    <property type="entry name" value="CheY-like_superfamily"/>
</dbReference>
<dbReference type="CDD" id="cd00130">
    <property type="entry name" value="PAS"/>
    <property type="match status" value="2"/>
</dbReference>
<keyword evidence="12" id="KW-1185">Reference proteome</keyword>
<dbReference type="InterPro" id="IPR029016">
    <property type="entry name" value="GAF-like_dom_sf"/>
</dbReference>
<comment type="catalytic activity">
    <reaction evidence="1">
        <text>ATP + protein L-histidine = ADP + protein N-phospho-L-histidine.</text>
        <dbReference type="EC" id="2.7.13.3"/>
    </reaction>
</comment>
<dbReference type="SMART" id="SM00086">
    <property type="entry name" value="PAC"/>
    <property type="match status" value="2"/>
</dbReference>
<name>A0A2K8MIV9_9SPHN</name>
<dbReference type="EC" id="2.7.13.3" evidence="2"/>
<dbReference type="Pfam" id="PF08447">
    <property type="entry name" value="PAS_3"/>
    <property type="match status" value="2"/>
</dbReference>
<dbReference type="SUPFAM" id="SSF55874">
    <property type="entry name" value="ATPase domain of HSP90 chaperone/DNA topoisomerase II/histidine kinase"/>
    <property type="match status" value="1"/>
</dbReference>
<evidence type="ECO:0000259" key="10">
    <source>
        <dbReference type="PROSITE" id="PS50113"/>
    </source>
</evidence>
<dbReference type="InterPro" id="IPR004358">
    <property type="entry name" value="Sig_transdc_His_kin-like_C"/>
</dbReference>
<dbReference type="Pfam" id="PF00072">
    <property type="entry name" value="Response_reg"/>
    <property type="match status" value="1"/>
</dbReference>
<evidence type="ECO:0000313" key="12">
    <source>
        <dbReference type="Proteomes" id="UP000229081"/>
    </source>
</evidence>
<dbReference type="InterPro" id="IPR001610">
    <property type="entry name" value="PAC"/>
</dbReference>
<dbReference type="InterPro" id="IPR000700">
    <property type="entry name" value="PAS-assoc_C"/>
</dbReference>
<dbReference type="GO" id="GO:0000155">
    <property type="term" value="F:phosphorelay sensor kinase activity"/>
    <property type="evidence" value="ECO:0007669"/>
    <property type="project" value="InterPro"/>
</dbReference>
<dbReference type="Gene3D" id="1.10.287.130">
    <property type="match status" value="1"/>
</dbReference>
<dbReference type="InterPro" id="IPR036890">
    <property type="entry name" value="HATPase_C_sf"/>
</dbReference>
<dbReference type="InterPro" id="IPR035965">
    <property type="entry name" value="PAS-like_dom_sf"/>
</dbReference>
<dbReference type="Pfam" id="PF00512">
    <property type="entry name" value="HisKA"/>
    <property type="match status" value="1"/>
</dbReference>
<feature type="domain" description="PAS" evidence="9">
    <location>
        <begin position="146"/>
        <end position="218"/>
    </location>
</feature>
<dbReference type="KEGG" id="sphc:CVN68_03245"/>
<reference evidence="11 12" key="1">
    <citation type="submission" date="2017-11" db="EMBL/GenBank/DDBJ databases">
        <title>Complete genome sequence of Sphingomonas sp. Strain Cra20, a psychrotolerant potential plant growth promoting rhizobacteria.</title>
        <authorList>
            <person name="Luo Y."/>
        </authorList>
    </citation>
    <scope>NUCLEOTIDE SEQUENCE [LARGE SCALE GENOMIC DNA]</scope>
    <source>
        <strain evidence="11 12">Cra20</strain>
    </source>
</reference>
<feature type="domain" description="PAC" evidence="10">
    <location>
        <begin position="351"/>
        <end position="404"/>
    </location>
</feature>
<feature type="domain" description="Response regulatory" evidence="8">
    <location>
        <begin position="814"/>
        <end position="929"/>
    </location>
</feature>
<dbReference type="Gene3D" id="2.10.70.100">
    <property type="match status" value="1"/>
</dbReference>
<dbReference type="SUPFAM" id="SSF47384">
    <property type="entry name" value="Homodimeric domain of signal transducing histidine kinase"/>
    <property type="match status" value="1"/>
</dbReference>
<evidence type="ECO:0000313" key="11">
    <source>
        <dbReference type="EMBL" id="ATY31121.1"/>
    </source>
</evidence>
<dbReference type="InterPro" id="IPR013655">
    <property type="entry name" value="PAS_fold_3"/>
</dbReference>
<evidence type="ECO:0000259" key="7">
    <source>
        <dbReference type="PROSITE" id="PS50109"/>
    </source>
</evidence>
<evidence type="ECO:0000256" key="4">
    <source>
        <dbReference type="ARBA" id="ARBA00022679"/>
    </source>
</evidence>
<dbReference type="Gene3D" id="3.30.565.10">
    <property type="entry name" value="Histidine kinase-like ATPase, C-terminal domain"/>
    <property type="match status" value="1"/>
</dbReference>
<dbReference type="SMART" id="SM00388">
    <property type="entry name" value="HisKA"/>
    <property type="match status" value="1"/>
</dbReference>
<dbReference type="InterPro" id="IPR005467">
    <property type="entry name" value="His_kinase_dom"/>
</dbReference>
<dbReference type="PANTHER" id="PTHR43304:SF1">
    <property type="entry name" value="PAC DOMAIN-CONTAINING PROTEIN"/>
    <property type="match status" value="1"/>
</dbReference>
<dbReference type="SUPFAM" id="SSF52172">
    <property type="entry name" value="CheY-like"/>
    <property type="match status" value="1"/>
</dbReference>
<gene>
    <name evidence="11" type="ORF">CVN68_03245</name>
</gene>
<evidence type="ECO:0000256" key="6">
    <source>
        <dbReference type="PROSITE-ProRule" id="PRU00169"/>
    </source>
</evidence>
<organism evidence="11 12">
    <name type="scientific">Sphingomonas psychrotolerans</name>
    <dbReference type="NCBI Taxonomy" id="1327635"/>
    <lineage>
        <taxon>Bacteria</taxon>
        <taxon>Pseudomonadati</taxon>
        <taxon>Pseudomonadota</taxon>
        <taxon>Alphaproteobacteria</taxon>
        <taxon>Sphingomonadales</taxon>
        <taxon>Sphingomonadaceae</taxon>
        <taxon>Sphingomonas</taxon>
    </lineage>
</organism>
<dbReference type="PROSITE" id="PS50113">
    <property type="entry name" value="PAC"/>
    <property type="match status" value="2"/>
</dbReference>
<evidence type="ECO:0000259" key="9">
    <source>
        <dbReference type="PROSITE" id="PS50112"/>
    </source>
</evidence>
<protein>
    <recommendedName>
        <fullName evidence="2">histidine kinase</fullName>
        <ecNumber evidence="2">2.7.13.3</ecNumber>
    </recommendedName>
</protein>
<dbReference type="Pfam" id="PF02518">
    <property type="entry name" value="HATPase_c"/>
    <property type="match status" value="1"/>
</dbReference>
<evidence type="ECO:0000256" key="5">
    <source>
        <dbReference type="ARBA" id="ARBA00022777"/>
    </source>
</evidence>
<dbReference type="SMART" id="SM00387">
    <property type="entry name" value="HATPase_c"/>
    <property type="match status" value="1"/>
</dbReference>
<dbReference type="Pfam" id="PF08448">
    <property type="entry name" value="PAS_4"/>
    <property type="match status" value="1"/>
</dbReference>
<dbReference type="SUPFAM" id="SSF55781">
    <property type="entry name" value="GAF domain-like"/>
    <property type="match status" value="1"/>
</dbReference>
<dbReference type="Gene3D" id="3.30.450.20">
    <property type="entry name" value="PAS domain"/>
    <property type="match status" value="3"/>
</dbReference>